<dbReference type="InterPro" id="IPR013024">
    <property type="entry name" value="GGCT-like"/>
</dbReference>
<keyword evidence="2" id="KW-0808">Transferase</keyword>
<gene>
    <name evidence="2" type="ORF">HGP28_09365</name>
</gene>
<organism evidence="2 3">
    <name type="scientific">Vibrio agarilyticus</name>
    <dbReference type="NCBI Taxonomy" id="2726741"/>
    <lineage>
        <taxon>Bacteria</taxon>
        <taxon>Pseudomonadati</taxon>
        <taxon>Pseudomonadota</taxon>
        <taxon>Gammaproteobacteria</taxon>
        <taxon>Vibrionales</taxon>
        <taxon>Vibrionaceae</taxon>
        <taxon>Vibrio</taxon>
    </lineage>
</organism>
<name>A0A7X8TR43_9VIBR</name>
<dbReference type="AlphaFoldDB" id="A0A7X8TR43"/>
<dbReference type="InterPro" id="IPR009288">
    <property type="entry name" value="AIG2-like_dom"/>
</dbReference>
<keyword evidence="3" id="KW-1185">Reference proteome</keyword>
<sequence length="190" mass="21233">MHYIFGYGSLINAASRARTGETGRAIPAIASGLLRYWGQVESAYHHSPLIAARGEGKINGVLLEISSSALAQFDARERGYHRVELLNHQICSQMPFDRTASIWVYLKAQHLPPSQATPVLQSYVDTVLAGCLDVSPSFAQCFIESTLGWQFPRENDRQTPRYGNRAGIREEHYPQIDTLLNHPSLLSRHS</sequence>
<dbReference type="CDD" id="cd06661">
    <property type="entry name" value="GGCT_like"/>
    <property type="match status" value="1"/>
</dbReference>
<reference evidence="2 3" key="1">
    <citation type="submission" date="2020-04" db="EMBL/GenBank/DDBJ databases">
        <title>Vibrio sp. SM6, a novel species isolated from seawater.</title>
        <authorList>
            <person name="Wang X."/>
        </authorList>
    </citation>
    <scope>NUCLEOTIDE SEQUENCE [LARGE SCALE GENOMIC DNA]</scope>
    <source>
        <strain evidence="2 3">SM6</strain>
    </source>
</reference>
<dbReference type="Proteomes" id="UP000535589">
    <property type="component" value="Unassembled WGS sequence"/>
</dbReference>
<dbReference type="SUPFAM" id="SSF110857">
    <property type="entry name" value="Gamma-glutamyl cyclotransferase-like"/>
    <property type="match status" value="1"/>
</dbReference>
<protein>
    <submittedName>
        <fullName evidence="2">Gamma-glutamylcyclotransferase</fullName>
    </submittedName>
</protein>
<dbReference type="Pfam" id="PF06094">
    <property type="entry name" value="GGACT"/>
    <property type="match status" value="1"/>
</dbReference>
<feature type="domain" description="Gamma-glutamylcyclotransferase AIG2-like" evidence="1">
    <location>
        <begin position="4"/>
        <end position="109"/>
    </location>
</feature>
<dbReference type="GO" id="GO:0016740">
    <property type="term" value="F:transferase activity"/>
    <property type="evidence" value="ECO:0007669"/>
    <property type="project" value="UniProtKB-KW"/>
</dbReference>
<dbReference type="InterPro" id="IPR036568">
    <property type="entry name" value="GGCT-like_sf"/>
</dbReference>
<accession>A0A7X8TR43</accession>
<dbReference type="RefSeq" id="WP_168836197.1">
    <property type="nucleotide sequence ID" value="NZ_JABAIK010000008.1"/>
</dbReference>
<evidence type="ECO:0000313" key="2">
    <source>
        <dbReference type="EMBL" id="NLS13096.1"/>
    </source>
</evidence>
<proteinExistence type="predicted"/>
<evidence type="ECO:0000259" key="1">
    <source>
        <dbReference type="Pfam" id="PF06094"/>
    </source>
</evidence>
<comment type="caution">
    <text evidence="2">The sequence shown here is derived from an EMBL/GenBank/DDBJ whole genome shotgun (WGS) entry which is preliminary data.</text>
</comment>
<dbReference type="Gene3D" id="3.10.490.10">
    <property type="entry name" value="Gamma-glutamyl cyclotransferase-like"/>
    <property type="match status" value="1"/>
</dbReference>
<dbReference type="EMBL" id="JABAIK010000008">
    <property type="protein sequence ID" value="NLS13096.1"/>
    <property type="molecule type" value="Genomic_DNA"/>
</dbReference>
<evidence type="ECO:0000313" key="3">
    <source>
        <dbReference type="Proteomes" id="UP000535589"/>
    </source>
</evidence>